<keyword evidence="1" id="KW-0479">Metal-binding</keyword>
<evidence type="ECO:0000256" key="4">
    <source>
        <dbReference type="ARBA" id="ARBA00023239"/>
    </source>
</evidence>
<dbReference type="Pfam" id="PF04227">
    <property type="entry name" value="Indigoidine_A"/>
    <property type="match status" value="1"/>
</dbReference>
<dbReference type="Proteomes" id="UP000005203">
    <property type="component" value="Linkage group LG10"/>
</dbReference>
<keyword evidence="3" id="KW-0464">Manganese</keyword>
<evidence type="ECO:0000256" key="1">
    <source>
        <dbReference type="ARBA" id="ARBA00022723"/>
    </source>
</evidence>
<feature type="domain" description="Carbohydrate kinase PfkB" evidence="6">
    <location>
        <begin position="357"/>
        <end position="594"/>
    </location>
</feature>
<dbReference type="SUPFAM" id="SSF53613">
    <property type="entry name" value="Ribokinase-like"/>
    <property type="match status" value="1"/>
</dbReference>
<dbReference type="PANTHER" id="PTHR42909">
    <property type="entry name" value="ZGC:136858"/>
    <property type="match status" value="1"/>
</dbReference>
<accession>A0A8B8H5C8</accession>
<dbReference type="InterPro" id="IPR007342">
    <property type="entry name" value="PsuG"/>
</dbReference>
<evidence type="ECO:0000313" key="8">
    <source>
        <dbReference type="Proteomes" id="UP000005203"/>
    </source>
</evidence>
<evidence type="ECO:0000256" key="2">
    <source>
        <dbReference type="ARBA" id="ARBA00022801"/>
    </source>
</evidence>
<dbReference type="Gene3D" id="3.40.1790.10">
    <property type="entry name" value="Indigoidine synthase domain"/>
    <property type="match status" value="1"/>
</dbReference>
<organism evidence="7">
    <name type="scientific">Apis mellifera</name>
    <name type="common">Honeybee</name>
    <dbReference type="NCBI Taxonomy" id="7460"/>
    <lineage>
        <taxon>Eukaryota</taxon>
        <taxon>Metazoa</taxon>
        <taxon>Ecdysozoa</taxon>
        <taxon>Arthropoda</taxon>
        <taxon>Hexapoda</taxon>
        <taxon>Insecta</taxon>
        <taxon>Pterygota</taxon>
        <taxon>Neoptera</taxon>
        <taxon>Endopterygota</taxon>
        <taxon>Hymenoptera</taxon>
        <taxon>Apocrita</taxon>
        <taxon>Aculeata</taxon>
        <taxon>Apoidea</taxon>
        <taxon>Anthophila</taxon>
        <taxon>Apidae</taxon>
        <taxon>Apis</taxon>
    </lineage>
</organism>
<dbReference type="PANTHER" id="PTHR42909:SF1">
    <property type="entry name" value="CARBOHYDRATE KINASE PFKB DOMAIN-CONTAINING PROTEIN"/>
    <property type="match status" value="1"/>
</dbReference>
<keyword evidence="5" id="KW-0326">Glycosidase</keyword>
<dbReference type="CDD" id="cd01941">
    <property type="entry name" value="YeiC_kinase_like"/>
    <property type="match status" value="1"/>
</dbReference>
<dbReference type="InterPro" id="IPR022830">
    <property type="entry name" value="Indigdn_synthA-like"/>
</dbReference>
<gene>
    <name evidence="9" type="primary">LOC412233</name>
</gene>
<dbReference type="GO" id="GO:0004730">
    <property type="term" value="F:pseudouridylate synthase activity"/>
    <property type="evidence" value="ECO:0007669"/>
    <property type="project" value="InterPro"/>
</dbReference>
<dbReference type="GO" id="GO:0005737">
    <property type="term" value="C:cytoplasm"/>
    <property type="evidence" value="ECO:0007669"/>
    <property type="project" value="TreeGrafter"/>
</dbReference>
<name>A0A7M7MQ33_APIME</name>
<dbReference type="GO" id="GO:0046872">
    <property type="term" value="F:metal ion binding"/>
    <property type="evidence" value="ECO:0007669"/>
    <property type="project" value="UniProtKB-KW"/>
</dbReference>
<evidence type="ECO:0000259" key="6">
    <source>
        <dbReference type="Pfam" id="PF00294"/>
    </source>
</evidence>
<evidence type="ECO:0000313" key="7">
    <source>
        <dbReference type="EnsemblMetazoa" id="XP_026299206"/>
    </source>
</evidence>
<evidence type="ECO:0000256" key="3">
    <source>
        <dbReference type="ARBA" id="ARBA00023211"/>
    </source>
</evidence>
<accession>A0A7M7MQ33</accession>
<dbReference type="EnsemblMetazoa" id="XM_026443421">
    <property type="protein sequence ID" value="XP_026299206"/>
    <property type="gene ID" value="LOC412233"/>
</dbReference>
<dbReference type="GO" id="GO:0016798">
    <property type="term" value="F:hydrolase activity, acting on glycosyl bonds"/>
    <property type="evidence" value="ECO:0007669"/>
    <property type="project" value="UniProtKB-KW"/>
</dbReference>
<dbReference type="AlphaFoldDB" id="A0A7M7MQ33"/>
<reference evidence="9" key="2">
    <citation type="submission" date="2025-04" db="UniProtKB">
        <authorList>
            <consortium name="RefSeq"/>
        </authorList>
    </citation>
    <scope>IDENTIFICATION</scope>
    <source>
        <strain evidence="9">DH4</strain>
        <tissue evidence="9">Whole body</tissue>
    </source>
</reference>
<proteinExistence type="inferred from homology"/>
<reference evidence="7" key="1">
    <citation type="submission" date="2021-01" db="UniProtKB">
        <authorList>
            <consortium name="EnsemblMetazoa"/>
        </authorList>
    </citation>
    <scope>IDENTIFICATION</scope>
    <source>
        <strain evidence="7">DH4</strain>
    </source>
</reference>
<dbReference type="Gene3D" id="3.40.1190.20">
    <property type="match status" value="1"/>
</dbReference>
<dbReference type="GeneID" id="412233"/>
<evidence type="ECO:0000256" key="5">
    <source>
        <dbReference type="ARBA" id="ARBA00023295"/>
    </source>
</evidence>
<protein>
    <submittedName>
        <fullName evidence="9">Pseudouridine-metabolizing bifunctional protein C1861.05</fullName>
    </submittedName>
</protein>
<dbReference type="InterPro" id="IPR029056">
    <property type="entry name" value="Ribokinase-like"/>
</dbReference>
<evidence type="ECO:0000313" key="9">
    <source>
        <dbReference type="RefSeq" id="XP_026299206.1"/>
    </source>
</evidence>
<dbReference type="Pfam" id="PF00294">
    <property type="entry name" value="PfkB"/>
    <property type="match status" value="1"/>
</dbReference>
<dbReference type="HAMAP" id="MF_01876">
    <property type="entry name" value="PsiMP_glycosidase"/>
    <property type="match status" value="1"/>
</dbReference>
<dbReference type="GO" id="GO:0006796">
    <property type="term" value="P:phosphate-containing compound metabolic process"/>
    <property type="evidence" value="ECO:0007669"/>
    <property type="project" value="UniProtKB-ARBA"/>
</dbReference>
<dbReference type="RefSeq" id="XP_026299206.1">
    <property type="nucleotide sequence ID" value="XM_026443421.1"/>
</dbReference>
<dbReference type="KEGG" id="ame:412233"/>
<keyword evidence="4" id="KW-0456">Lyase</keyword>
<sequence>MQWMNFRRCFGAMKQINLLNNRQASNNCKIFVYSHDVEMAKKNELPIVALESTIITHGMPYPDNLKTAIQVENIVRKKGAVPATIGILNGQIHVGLNNEQLQILAQSHSKTVKCSSRDISTIVAQKLNGGTTVSATMLIANLLHLPIMATGGIGGVHRGAEMTFDISTDLIELGRTPVAVVCSGVKSILDIEKTLEYLETHGVPVIKIGKTNYFPAFYCTETFQKIKAPHKVSTSEEATEILKKQRELGFQRGILFTVPIPEKYALDSNEMESAIHKALENAKYQNISGKNVTPFLLEELNRITDGQSLQANMALIENNASVAAEIAVNLAKKYLQNSFNNNTSECIFVSKRNPIVIGGAVMDTTLQIKESEIKDDGRTHAGRSRESCGGVGRNIANALISLGLNATRLISVVGNDQPGKAIIKSLGDGGQTVEQLSNMNTARCTTIIDYKGECRFGIGEMEVFTSISPNLVKKYQSYVENSSIIVLDGNLPLDTIQYLLELATYSKIPVWYEPTDVKKAMKIFEAKLQWQNVLHFISPNRNELLVIGKYLGIPVPDNKLTVDLEEIKSIAEQIAKFIPVIICTLGSHGVLVVRKALGNDPFYDKKGKLIVHNMSITSRLYPPLSYVSDDPNETFNVSGCGDCLTSGIIYGIHKNLDEISCLSLALKAAALSLTSLDAVPASLSLLCNDTKY</sequence>
<dbReference type="SUPFAM" id="SSF110581">
    <property type="entry name" value="Indigoidine synthase A-like"/>
    <property type="match status" value="1"/>
</dbReference>
<keyword evidence="8" id="KW-1185">Reference proteome</keyword>
<dbReference type="InterPro" id="IPR011611">
    <property type="entry name" value="PfkB_dom"/>
</dbReference>
<keyword evidence="2" id="KW-0378">Hydrolase</keyword>
<dbReference type="OrthoDB" id="198885at2759"/>